<comment type="catalytic activity">
    <reaction evidence="12 14">
        <text>nicotinate beta-D-ribonucleotide + ATP + H(+) = deamido-NAD(+) + diphosphate</text>
        <dbReference type="Rhea" id="RHEA:22860"/>
        <dbReference type="ChEBI" id="CHEBI:15378"/>
        <dbReference type="ChEBI" id="CHEBI:30616"/>
        <dbReference type="ChEBI" id="CHEBI:33019"/>
        <dbReference type="ChEBI" id="CHEBI:57502"/>
        <dbReference type="ChEBI" id="CHEBI:58437"/>
        <dbReference type="EC" id="2.7.7.18"/>
    </reaction>
</comment>
<dbReference type="AlphaFoldDB" id="A0A224ASC2"/>
<dbReference type="SUPFAM" id="SSF109604">
    <property type="entry name" value="HD-domain/PDEase-like"/>
    <property type="match status" value="1"/>
</dbReference>
<dbReference type="PANTHER" id="PTHR39321:SF3">
    <property type="entry name" value="PHOSPHOPANTETHEINE ADENYLYLTRANSFERASE"/>
    <property type="match status" value="1"/>
</dbReference>
<dbReference type="EMBL" id="LR214972">
    <property type="protein sequence ID" value="VEU62997.1"/>
    <property type="molecule type" value="Genomic_DNA"/>
</dbReference>
<evidence type="ECO:0000256" key="3">
    <source>
        <dbReference type="ARBA" id="ARBA00022642"/>
    </source>
</evidence>
<dbReference type="RefSeq" id="WP_120160927.1">
    <property type="nucleotide sequence ID" value="NZ_AP018135.1"/>
</dbReference>
<dbReference type="HAMAP" id="MF_00244">
    <property type="entry name" value="NaMN_adenylyltr"/>
    <property type="match status" value="1"/>
</dbReference>
<dbReference type="SMART" id="SM00471">
    <property type="entry name" value="HDc"/>
    <property type="match status" value="1"/>
</dbReference>
<dbReference type="InterPro" id="IPR014729">
    <property type="entry name" value="Rossmann-like_a/b/a_fold"/>
</dbReference>
<gene>
    <name evidence="15" type="primary">coaD_1</name>
    <name evidence="14" type="synonym">nadD</name>
    <name evidence="15" type="ORF">NCTC10118_00241</name>
</gene>
<evidence type="ECO:0000256" key="2">
    <source>
        <dbReference type="ARBA" id="ARBA00005019"/>
    </source>
</evidence>
<keyword evidence="9 14" id="KW-0067">ATP-binding</keyword>
<sequence length="357" mass="41092">MKIGIYGGSFDPIHKGHIKLANYVINELQLDKLLIVPNYSSPFKHKTISPQDKVNMINLVLEVKMELCDFEIKRNSTSYTIDTVKYLKNKYPNDELYLIIGSDNLVKLDKWKDIDLISKLTKIVCLKRTNKINKLNLKKYQGILLNNPIYDYSSTDYKKGYLDLVDLKVANYIQANGLYLEKIIHNSLTALRAKHSMACGAFAAELAKAHGYDAKKAYLAGIMHDIAKEWSEQASREFLAEYAPEYANVPKHFLHQHCSAMWAKHGYLLKDQEIIDAINCHTEMKEEMKALDKILFIADKICQGRKFPGIQKVRQLCFEDLEQGFAKVVKITYQLNISKGVIFSNESLKLYQKHMEK</sequence>
<dbReference type="Gene3D" id="3.40.50.620">
    <property type="entry name" value="HUPs"/>
    <property type="match status" value="1"/>
</dbReference>
<dbReference type="Proteomes" id="UP000289952">
    <property type="component" value="Chromosome"/>
</dbReference>
<keyword evidence="10" id="KW-0408">Iron</keyword>
<dbReference type="InterPro" id="IPR006674">
    <property type="entry name" value="HD_domain"/>
</dbReference>
<evidence type="ECO:0000313" key="15">
    <source>
        <dbReference type="EMBL" id="VEU62997.1"/>
    </source>
</evidence>
<evidence type="ECO:0000256" key="12">
    <source>
        <dbReference type="ARBA" id="ARBA00048721"/>
    </source>
</evidence>
<evidence type="ECO:0000256" key="1">
    <source>
        <dbReference type="ARBA" id="ARBA00002324"/>
    </source>
</evidence>
<dbReference type="CDD" id="cd02165">
    <property type="entry name" value="NMNAT"/>
    <property type="match status" value="1"/>
</dbReference>
<dbReference type="GO" id="GO:0004515">
    <property type="term" value="F:nicotinate-nucleotide adenylyltransferase activity"/>
    <property type="evidence" value="ECO:0007669"/>
    <property type="project" value="UniProtKB-UniRule"/>
</dbReference>
<keyword evidence="16" id="KW-1185">Reference proteome</keyword>
<comment type="similarity">
    <text evidence="14">Belongs to the NadD family.</text>
</comment>
<dbReference type="GO" id="GO:0008803">
    <property type="term" value="F:bis(5'-nucleosyl)-tetraphosphatase (symmetrical) activity"/>
    <property type="evidence" value="ECO:0007669"/>
    <property type="project" value="UniProtKB-EC"/>
</dbReference>
<dbReference type="NCBIfam" id="TIGR00482">
    <property type="entry name" value="nicotinate (nicotinamide) nucleotide adenylyltransferase"/>
    <property type="match status" value="1"/>
</dbReference>
<proteinExistence type="inferred from homology"/>
<keyword evidence="7 14" id="KW-0547">Nucleotide-binding</keyword>
<dbReference type="NCBIfam" id="TIGR00125">
    <property type="entry name" value="cyt_tran_rel"/>
    <property type="match status" value="1"/>
</dbReference>
<dbReference type="EC" id="2.7.7.18" evidence="14"/>
<keyword evidence="5 14" id="KW-0548">Nucleotidyltransferase</keyword>
<evidence type="ECO:0000256" key="10">
    <source>
        <dbReference type="ARBA" id="ARBA00023004"/>
    </source>
</evidence>
<protein>
    <recommendedName>
        <fullName evidence="14">Probable nicotinate-nucleotide adenylyltransferase</fullName>
        <ecNumber evidence="14">2.7.7.18</ecNumber>
    </recommendedName>
    <alternativeName>
        <fullName evidence="14">Deamido-NAD(+) diphosphorylase</fullName>
    </alternativeName>
    <alternativeName>
        <fullName evidence="14">Deamido-NAD(+) pyrophosphorylase</fullName>
    </alternativeName>
    <alternativeName>
        <fullName evidence="14">Nicotinate mononucleotide adenylyltransferase</fullName>
        <shortName evidence="14">NaMN adenylyltransferase</shortName>
    </alternativeName>
</protein>
<keyword evidence="11 14" id="KW-0520">NAD</keyword>
<dbReference type="GO" id="GO:0005524">
    <property type="term" value="F:ATP binding"/>
    <property type="evidence" value="ECO:0007669"/>
    <property type="project" value="UniProtKB-KW"/>
</dbReference>
<dbReference type="Pfam" id="PF01467">
    <property type="entry name" value="CTP_transf_like"/>
    <property type="match status" value="1"/>
</dbReference>
<dbReference type="NCBIfam" id="NF005519">
    <property type="entry name" value="PRK07152.1"/>
    <property type="match status" value="1"/>
</dbReference>
<evidence type="ECO:0000256" key="9">
    <source>
        <dbReference type="ARBA" id="ARBA00022840"/>
    </source>
</evidence>
<dbReference type="PANTHER" id="PTHR39321">
    <property type="entry name" value="NICOTINATE-NUCLEOTIDE ADENYLYLTRANSFERASE-RELATED"/>
    <property type="match status" value="1"/>
</dbReference>
<dbReference type="UniPathway" id="UPA00253">
    <property type="reaction ID" value="UER00332"/>
</dbReference>
<keyword evidence="6" id="KW-0479">Metal-binding</keyword>
<dbReference type="InterPro" id="IPR003607">
    <property type="entry name" value="HD/PDEase_dom"/>
</dbReference>
<dbReference type="GO" id="GO:0009435">
    <property type="term" value="P:NAD+ biosynthetic process"/>
    <property type="evidence" value="ECO:0007669"/>
    <property type="project" value="UniProtKB-UniRule"/>
</dbReference>
<dbReference type="SUPFAM" id="SSF52374">
    <property type="entry name" value="Nucleotidylyl transferase"/>
    <property type="match status" value="1"/>
</dbReference>
<evidence type="ECO:0000256" key="8">
    <source>
        <dbReference type="ARBA" id="ARBA00022801"/>
    </source>
</evidence>
<comment type="function">
    <text evidence="1 14">Catalyzes the reversible adenylation of nicotinate mononucleotide (NaMN) to nicotinic acid adenine dinucleotide (NaAD).</text>
</comment>
<dbReference type="OrthoDB" id="5295945at2"/>
<dbReference type="Pfam" id="PF01966">
    <property type="entry name" value="HD"/>
    <property type="match status" value="1"/>
</dbReference>
<organism evidence="15 16">
    <name type="scientific">Mycoplasmopsis bovirhinis</name>
    <dbReference type="NCBI Taxonomy" id="29553"/>
    <lineage>
        <taxon>Bacteria</taxon>
        <taxon>Bacillati</taxon>
        <taxon>Mycoplasmatota</taxon>
        <taxon>Mycoplasmoidales</taxon>
        <taxon>Metamycoplasmataceae</taxon>
        <taxon>Mycoplasmopsis</taxon>
    </lineage>
</organism>
<keyword evidence="8" id="KW-0378">Hydrolase</keyword>
<evidence type="ECO:0000313" key="16">
    <source>
        <dbReference type="Proteomes" id="UP000289952"/>
    </source>
</evidence>
<name>A0A224ASC2_9BACT</name>
<evidence type="ECO:0000256" key="11">
    <source>
        <dbReference type="ARBA" id="ARBA00023027"/>
    </source>
</evidence>
<evidence type="ECO:0000256" key="6">
    <source>
        <dbReference type="ARBA" id="ARBA00022723"/>
    </source>
</evidence>
<keyword evidence="4 14" id="KW-0808">Transferase</keyword>
<dbReference type="InterPro" id="IPR004821">
    <property type="entry name" value="Cyt_trans-like"/>
</dbReference>
<dbReference type="NCBIfam" id="TIGR00488">
    <property type="entry name" value="bis(5'-nucleosyl)-tetraphosphatase (symmetrical) YqeK"/>
    <property type="match status" value="1"/>
</dbReference>
<accession>A0A224ASC2</accession>
<dbReference type="Gene3D" id="1.10.3210.10">
    <property type="entry name" value="Hypothetical protein af1432"/>
    <property type="match status" value="1"/>
</dbReference>
<keyword evidence="3 14" id="KW-0662">Pyridine nucleotide biosynthesis</keyword>
<evidence type="ECO:0000256" key="4">
    <source>
        <dbReference type="ARBA" id="ARBA00022679"/>
    </source>
</evidence>
<evidence type="ECO:0000256" key="7">
    <source>
        <dbReference type="ARBA" id="ARBA00022741"/>
    </source>
</evidence>
<dbReference type="GO" id="GO:0046872">
    <property type="term" value="F:metal ion binding"/>
    <property type="evidence" value="ECO:0007669"/>
    <property type="project" value="UniProtKB-KW"/>
</dbReference>
<dbReference type="InterPro" id="IPR005248">
    <property type="entry name" value="NadD/NMNAT"/>
</dbReference>
<comment type="pathway">
    <text evidence="2 14">Cofactor biosynthesis; NAD(+) biosynthesis; deamido-NAD(+) from nicotinate D-ribonucleotide: step 1/1.</text>
</comment>
<reference evidence="15 16" key="1">
    <citation type="submission" date="2019-01" db="EMBL/GenBank/DDBJ databases">
        <authorList>
            <consortium name="Pathogen Informatics"/>
        </authorList>
    </citation>
    <scope>NUCLEOTIDE SEQUENCE [LARGE SCALE GENOMIC DNA]</scope>
    <source>
        <strain evidence="15 16">NCTC10118</strain>
    </source>
</reference>
<evidence type="ECO:0000256" key="13">
    <source>
        <dbReference type="ARBA" id="ARBA00049417"/>
    </source>
</evidence>
<dbReference type="CDD" id="cd00077">
    <property type="entry name" value="HDc"/>
    <property type="match status" value="1"/>
</dbReference>
<evidence type="ECO:0000256" key="14">
    <source>
        <dbReference type="HAMAP-Rule" id="MF_00244"/>
    </source>
</evidence>
<dbReference type="InterPro" id="IPR005249">
    <property type="entry name" value="YqeK"/>
</dbReference>
<comment type="catalytic activity">
    <reaction evidence="13">
        <text>P(1),P(4)-bis(5'-adenosyl) tetraphosphate + H2O = 2 ADP + 2 H(+)</text>
        <dbReference type="Rhea" id="RHEA:24252"/>
        <dbReference type="ChEBI" id="CHEBI:15377"/>
        <dbReference type="ChEBI" id="CHEBI:15378"/>
        <dbReference type="ChEBI" id="CHEBI:58141"/>
        <dbReference type="ChEBI" id="CHEBI:456216"/>
        <dbReference type="EC" id="3.6.1.41"/>
    </reaction>
</comment>
<evidence type="ECO:0000256" key="5">
    <source>
        <dbReference type="ARBA" id="ARBA00022695"/>
    </source>
</evidence>